<sequence length="76" mass="8777">MDMGIGTQAVFVLDRGLVMFHNRPMKLVRLEGLFFHGDRRIALCSHLYIAKALKSLCHFRGKRKNAAHFKYMAIEV</sequence>
<gene>
    <name evidence="1" type="ORF">ADUPG1_001760</name>
</gene>
<evidence type="ECO:0000313" key="1">
    <source>
        <dbReference type="EMBL" id="GKT30943.1"/>
    </source>
</evidence>
<reference evidence="1" key="1">
    <citation type="submission" date="2022-03" db="EMBL/GenBank/DDBJ databases">
        <title>Draft genome sequence of Aduncisulcus paluster, a free-living microaerophilic Fornicata.</title>
        <authorList>
            <person name="Yuyama I."/>
            <person name="Kume K."/>
            <person name="Tamura T."/>
            <person name="Inagaki Y."/>
            <person name="Hashimoto T."/>
        </authorList>
    </citation>
    <scope>NUCLEOTIDE SEQUENCE</scope>
    <source>
        <strain evidence="1">NY0171</strain>
    </source>
</reference>
<dbReference type="Proteomes" id="UP001057375">
    <property type="component" value="Unassembled WGS sequence"/>
</dbReference>
<organism evidence="1 2">
    <name type="scientific">Aduncisulcus paluster</name>
    <dbReference type="NCBI Taxonomy" id="2918883"/>
    <lineage>
        <taxon>Eukaryota</taxon>
        <taxon>Metamonada</taxon>
        <taxon>Carpediemonas-like organisms</taxon>
        <taxon>Aduncisulcus</taxon>
    </lineage>
</organism>
<feature type="non-terminal residue" evidence="1">
    <location>
        <position position="76"/>
    </location>
</feature>
<proteinExistence type="predicted"/>
<comment type="caution">
    <text evidence="1">The sequence shown here is derived from an EMBL/GenBank/DDBJ whole genome shotgun (WGS) entry which is preliminary data.</text>
</comment>
<dbReference type="EMBL" id="BQXS01001687">
    <property type="protein sequence ID" value="GKT30943.1"/>
    <property type="molecule type" value="Genomic_DNA"/>
</dbReference>
<protein>
    <submittedName>
        <fullName evidence="1">Uncharacterized protein</fullName>
    </submittedName>
</protein>
<name>A0ABQ5KHH1_9EUKA</name>
<keyword evidence="2" id="KW-1185">Reference proteome</keyword>
<evidence type="ECO:0000313" key="2">
    <source>
        <dbReference type="Proteomes" id="UP001057375"/>
    </source>
</evidence>
<accession>A0ABQ5KHH1</accession>